<feature type="domain" description="Zn(2)-C6 fungal-type" evidence="7">
    <location>
        <begin position="30"/>
        <end position="60"/>
    </location>
</feature>
<dbReference type="CDD" id="cd12148">
    <property type="entry name" value="fungal_TF_MHR"/>
    <property type="match status" value="1"/>
</dbReference>
<evidence type="ECO:0000256" key="2">
    <source>
        <dbReference type="ARBA" id="ARBA00022723"/>
    </source>
</evidence>
<dbReference type="Pfam" id="PF00172">
    <property type="entry name" value="Zn_clus"/>
    <property type="match status" value="1"/>
</dbReference>
<keyword evidence="2" id="KW-0479">Metal-binding</keyword>
<accession>A0A427Y348</accession>
<organism evidence="8 9">
    <name type="scientific">Saitozyma podzolica</name>
    <dbReference type="NCBI Taxonomy" id="1890683"/>
    <lineage>
        <taxon>Eukaryota</taxon>
        <taxon>Fungi</taxon>
        <taxon>Dikarya</taxon>
        <taxon>Basidiomycota</taxon>
        <taxon>Agaricomycotina</taxon>
        <taxon>Tremellomycetes</taxon>
        <taxon>Tremellales</taxon>
        <taxon>Trimorphomycetaceae</taxon>
        <taxon>Saitozyma</taxon>
    </lineage>
</organism>
<proteinExistence type="predicted"/>
<keyword evidence="3" id="KW-0805">Transcription regulation</keyword>
<dbReference type="AlphaFoldDB" id="A0A427Y348"/>
<keyword evidence="9" id="KW-1185">Reference proteome</keyword>
<dbReference type="OrthoDB" id="2309723at2759"/>
<dbReference type="SMART" id="SM00066">
    <property type="entry name" value="GAL4"/>
    <property type="match status" value="1"/>
</dbReference>
<evidence type="ECO:0000259" key="7">
    <source>
        <dbReference type="PROSITE" id="PS50048"/>
    </source>
</evidence>
<reference evidence="8 9" key="1">
    <citation type="submission" date="2018-11" db="EMBL/GenBank/DDBJ databases">
        <title>Genome sequence of Saitozyma podzolica DSM 27192.</title>
        <authorList>
            <person name="Aliyu H."/>
            <person name="Gorte O."/>
            <person name="Ochsenreither K."/>
        </authorList>
    </citation>
    <scope>NUCLEOTIDE SEQUENCE [LARGE SCALE GENOMIC DNA]</scope>
    <source>
        <strain evidence="8 9">DSM 27192</strain>
    </source>
</reference>
<comment type="subcellular location">
    <subcellularLocation>
        <location evidence="1">Nucleus</location>
    </subcellularLocation>
</comment>
<dbReference type="CDD" id="cd00067">
    <property type="entry name" value="GAL4"/>
    <property type="match status" value="1"/>
</dbReference>
<protein>
    <recommendedName>
        <fullName evidence="7">Zn(2)-C6 fungal-type domain-containing protein</fullName>
    </recommendedName>
</protein>
<dbReference type="GO" id="GO:0005634">
    <property type="term" value="C:nucleus"/>
    <property type="evidence" value="ECO:0007669"/>
    <property type="project" value="UniProtKB-SubCell"/>
</dbReference>
<comment type="caution">
    <text evidence="8">The sequence shown here is derived from an EMBL/GenBank/DDBJ whole genome shotgun (WGS) entry which is preliminary data.</text>
</comment>
<keyword evidence="4" id="KW-0804">Transcription</keyword>
<feature type="compositionally biased region" description="Basic and acidic residues" evidence="6">
    <location>
        <begin position="1"/>
        <end position="20"/>
    </location>
</feature>
<dbReference type="InterPro" id="IPR036864">
    <property type="entry name" value="Zn2-C6_fun-type_DNA-bd_sf"/>
</dbReference>
<evidence type="ECO:0000313" key="8">
    <source>
        <dbReference type="EMBL" id="RSH85507.1"/>
    </source>
</evidence>
<dbReference type="SUPFAM" id="SSF57701">
    <property type="entry name" value="Zn2/Cys6 DNA-binding domain"/>
    <property type="match status" value="1"/>
</dbReference>
<dbReference type="InterPro" id="IPR050815">
    <property type="entry name" value="TF_fung"/>
</dbReference>
<dbReference type="Gene3D" id="4.10.240.10">
    <property type="entry name" value="Zn(2)-C6 fungal-type DNA-binding domain"/>
    <property type="match status" value="1"/>
</dbReference>
<dbReference type="PANTHER" id="PTHR47338">
    <property type="entry name" value="ZN(II)2CYS6 TRANSCRIPTION FACTOR (EUROFUNG)-RELATED"/>
    <property type="match status" value="1"/>
</dbReference>
<dbReference type="PANTHER" id="PTHR47338:SF29">
    <property type="entry name" value="ZN(2)-C6 FUNGAL-TYPE DOMAIN-CONTAINING PROTEIN"/>
    <property type="match status" value="1"/>
</dbReference>
<gene>
    <name evidence="8" type="ORF">EHS25_004903</name>
</gene>
<keyword evidence="5" id="KW-0539">Nucleus</keyword>
<dbReference type="InterPro" id="IPR001138">
    <property type="entry name" value="Zn2Cys6_DnaBD"/>
</dbReference>
<dbReference type="PROSITE" id="PS00463">
    <property type="entry name" value="ZN2_CY6_FUNGAL_1"/>
    <property type="match status" value="1"/>
</dbReference>
<feature type="region of interest" description="Disordered" evidence="6">
    <location>
        <begin position="1"/>
        <end position="25"/>
    </location>
</feature>
<evidence type="ECO:0000256" key="1">
    <source>
        <dbReference type="ARBA" id="ARBA00004123"/>
    </source>
</evidence>
<dbReference type="Proteomes" id="UP000279259">
    <property type="component" value="Unassembled WGS sequence"/>
</dbReference>
<dbReference type="GO" id="GO:0000981">
    <property type="term" value="F:DNA-binding transcription factor activity, RNA polymerase II-specific"/>
    <property type="evidence" value="ECO:0007669"/>
    <property type="project" value="InterPro"/>
</dbReference>
<evidence type="ECO:0000256" key="6">
    <source>
        <dbReference type="SAM" id="MobiDB-lite"/>
    </source>
</evidence>
<name>A0A427Y348_9TREE</name>
<evidence type="ECO:0000256" key="3">
    <source>
        <dbReference type="ARBA" id="ARBA00023015"/>
    </source>
</evidence>
<dbReference type="GO" id="GO:0008270">
    <property type="term" value="F:zinc ion binding"/>
    <property type="evidence" value="ECO:0007669"/>
    <property type="project" value="InterPro"/>
</dbReference>
<evidence type="ECO:0000313" key="9">
    <source>
        <dbReference type="Proteomes" id="UP000279259"/>
    </source>
</evidence>
<dbReference type="PROSITE" id="PS50048">
    <property type="entry name" value="ZN2_CY6_FUNGAL_2"/>
    <property type="match status" value="1"/>
</dbReference>
<dbReference type="EMBL" id="RSCD01000020">
    <property type="protein sequence ID" value="RSH85507.1"/>
    <property type="molecule type" value="Genomic_DNA"/>
</dbReference>
<evidence type="ECO:0000256" key="4">
    <source>
        <dbReference type="ARBA" id="ARBA00023163"/>
    </source>
</evidence>
<evidence type="ECO:0000256" key="5">
    <source>
        <dbReference type="ARBA" id="ARBA00023242"/>
    </source>
</evidence>
<sequence>MSDLHLRPSLPDGKKGEARAPGKPLRRGDACLMCRAKKLKCSATKPVCDECAKHKDHCVYAVRPASRVEKLEKKLAELEEAELREALAMRHSADAVGNLNGLLSKLHVPVPNPAIDFNNVVPFQQQQPPPVAPPPVDPIRAWSLALDSVAVPDLSFNAAAVQPDQMSSSFLSSSEGASIWDSSMVDQAQPGMSTSANAGPGPGPRPGFDINALALGVAPLLPQPLSNIATNAAATSPPMASGPIPIAASVAIDEFDQVFSAASNLSALQLDEKDIPQLDLFFAPPREALGAEAFTEEQFRATLTLPPRQRPHSCLLYAMCTVSASSSYIPMMRTLADSFYAIAAVKFDEAIRHGDRLLDAIKAAKTLCKWLYSRARPLEGYQLGWKAASLSLACQLHKIPSGMFCNDTSASNDNPWPLLGPPKDQWELGERIHTFWSVWGHDRGASLMVPWPSILSDETVTTPLPLPTGRYNDGTAMLFSDVTIPDLYGWPEKMRTLEMPFAFLILAAHLVHRAQDLRHRLPEARPVFSYTKSKDAGSAPSPVFCPRRDHPMAYAEMMSGVKNLLANLPESCRIRLLESPPWSHPDVPMIHVMTLSCRMLLHDVDGEAIDRDLCLSCAREIAGVVKLWVRQMKIDELKDQRNPKLTNRHKNGLAGAYVLNPWYWTADRLVRGAKLLRKERMEQEAVECAEDAKMIVDGFKSLGLFYRLRPEQTEALQGSFE</sequence>